<evidence type="ECO:0000313" key="3">
    <source>
        <dbReference type="Proteomes" id="UP000447434"/>
    </source>
</evidence>
<evidence type="ECO:0000256" key="1">
    <source>
        <dbReference type="SAM" id="Phobius"/>
    </source>
</evidence>
<organism evidence="2 3">
    <name type="scientific">Lupinus albus</name>
    <name type="common">White lupine</name>
    <name type="synonym">Lupinus termis</name>
    <dbReference type="NCBI Taxonomy" id="3870"/>
    <lineage>
        <taxon>Eukaryota</taxon>
        <taxon>Viridiplantae</taxon>
        <taxon>Streptophyta</taxon>
        <taxon>Embryophyta</taxon>
        <taxon>Tracheophyta</taxon>
        <taxon>Spermatophyta</taxon>
        <taxon>Magnoliopsida</taxon>
        <taxon>eudicotyledons</taxon>
        <taxon>Gunneridae</taxon>
        <taxon>Pentapetalae</taxon>
        <taxon>rosids</taxon>
        <taxon>fabids</taxon>
        <taxon>Fabales</taxon>
        <taxon>Fabaceae</taxon>
        <taxon>Papilionoideae</taxon>
        <taxon>50 kb inversion clade</taxon>
        <taxon>genistoids sensu lato</taxon>
        <taxon>core genistoids</taxon>
        <taxon>Genisteae</taxon>
        <taxon>Lupinus</taxon>
    </lineage>
</organism>
<keyword evidence="1" id="KW-1133">Transmembrane helix</keyword>
<protein>
    <submittedName>
        <fullName evidence="2">Uncharacterized protein</fullName>
    </submittedName>
</protein>
<gene>
    <name evidence="2" type="ORF">Lalb_Chr02g0148141</name>
</gene>
<accession>A0A6A4R0I0</accession>
<sequence>MKVSYFEKTLPCSKTQQCSILQTRLYAIICMFLLSGTLYGLQISFLIINPECLVLIN</sequence>
<evidence type="ECO:0000313" key="2">
    <source>
        <dbReference type="EMBL" id="KAE9618956.1"/>
    </source>
</evidence>
<reference evidence="3" key="1">
    <citation type="journal article" date="2020" name="Nat. Commun.">
        <title>Genome sequence of the cluster root forming white lupin.</title>
        <authorList>
            <person name="Hufnagel B."/>
            <person name="Marques A."/>
            <person name="Soriano A."/>
            <person name="Marques L."/>
            <person name="Divol F."/>
            <person name="Doumas P."/>
            <person name="Sallet E."/>
            <person name="Mancinotti D."/>
            <person name="Carrere S."/>
            <person name="Marande W."/>
            <person name="Arribat S."/>
            <person name="Keller J."/>
            <person name="Huneau C."/>
            <person name="Blein T."/>
            <person name="Aime D."/>
            <person name="Laguerre M."/>
            <person name="Taylor J."/>
            <person name="Schubert V."/>
            <person name="Nelson M."/>
            <person name="Geu-Flores F."/>
            <person name="Crespi M."/>
            <person name="Gallardo-Guerrero K."/>
            <person name="Delaux P.-M."/>
            <person name="Salse J."/>
            <person name="Berges H."/>
            <person name="Guyot R."/>
            <person name="Gouzy J."/>
            <person name="Peret B."/>
        </authorList>
    </citation>
    <scope>NUCLEOTIDE SEQUENCE [LARGE SCALE GENOMIC DNA]</scope>
    <source>
        <strain evidence="3">cv. Amiga</strain>
    </source>
</reference>
<name>A0A6A4R0I0_LUPAL</name>
<dbReference type="Proteomes" id="UP000447434">
    <property type="component" value="Chromosome 2"/>
</dbReference>
<keyword evidence="1" id="KW-0472">Membrane</keyword>
<feature type="transmembrane region" description="Helical" evidence="1">
    <location>
        <begin position="25"/>
        <end position="48"/>
    </location>
</feature>
<keyword evidence="3" id="KW-1185">Reference proteome</keyword>
<keyword evidence="1" id="KW-0812">Transmembrane</keyword>
<dbReference type="EMBL" id="WOCE01000002">
    <property type="protein sequence ID" value="KAE9618956.1"/>
    <property type="molecule type" value="Genomic_DNA"/>
</dbReference>
<comment type="caution">
    <text evidence="2">The sequence shown here is derived from an EMBL/GenBank/DDBJ whole genome shotgun (WGS) entry which is preliminary data.</text>
</comment>
<proteinExistence type="predicted"/>
<dbReference type="AlphaFoldDB" id="A0A6A4R0I0"/>